<evidence type="ECO:0000313" key="2">
    <source>
        <dbReference type="EMBL" id="PBK98917.1"/>
    </source>
</evidence>
<protein>
    <submittedName>
        <fullName evidence="2">Uncharacterized protein</fullName>
    </submittedName>
</protein>
<evidence type="ECO:0000313" key="3">
    <source>
        <dbReference type="Proteomes" id="UP000217790"/>
    </source>
</evidence>
<dbReference type="AlphaFoldDB" id="A0A2H3EC70"/>
<evidence type="ECO:0000256" key="1">
    <source>
        <dbReference type="SAM" id="MobiDB-lite"/>
    </source>
</evidence>
<dbReference type="EMBL" id="KZ293647">
    <property type="protein sequence ID" value="PBK98917.1"/>
    <property type="molecule type" value="Genomic_DNA"/>
</dbReference>
<dbReference type="InParanoid" id="A0A2H3EC70"/>
<feature type="compositionally biased region" description="Basic and acidic residues" evidence="1">
    <location>
        <begin position="19"/>
        <end position="33"/>
    </location>
</feature>
<accession>A0A2H3EC70</accession>
<name>A0A2H3EC70_ARMGA</name>
<keyword evidence="3" id="KW-1185">Reference proteome</keyword>
<dbReference type="Proteomes" id="UP000217790">
    <property type="component" value="Unassembled WGS sequence"/>
</dbReference>
<feature type="region of interest" description="Disordered" evidence="1">
    <location>
        <begin position="13"/>
        <end position="46"/>
    </location>
</feature>
<organism evidence="2 3">
    <name type="scientific">Armillaria gallica</name>
    <name type="common">Bulbous honey fungus</name>
    <name type="synonym">Armillaria bulbosa</name>
    <dbReference type="NCBI Taxonomy" id="47427"/>
    <lineage>
        <taxon>Eukaryota</taxon>
        <taxon>Fungi</taxon>
        <taxon>Dikarya</taxon>
        <taxon>Basidiomycota</taxon>
        <taxon>Agaricomycotina</taxon>
        <taxon>Agaricomycetes</taxon>
        <taxon>Agaricomycetidae</taxon>
        <taxon>Agaricales</taxon>
        <taxon>Marasmiineae</taxon>
        <taxon>Physalacriaceae</taxon>
        <taxon>Armillaria</taxon>
    </lineage>
</organism>
<gene>
    <name evidence="2" type="ORF">ARMGADRAFT_1059255</name>
</gene>
<proteinExistence type="predicted"/>
<reference evidence="3" key="1">
    <citation type="journal article" date="2017" name="Nat. Ecol. Evol.">
        <title>Genome expansion and lineage-specific genetic innovations in the forest pathogenic fungi Armillaria.</title>
        <authorList>
            <person name="Sipos G."/>
            <person name="Prasanna A.N."/>
            <person name="Walter M.C."/>
            <person name="O'Connor E."/>
            <person name="Balint B."/>
            <person name="Krizsan K."/>
            <person name="Kiss B."/>
            <person name="Hess J."/>
            <person name="Varga T."/>
            <person name="Slot J."/>
            <person name="Riley R."/>
            <person name="Boka B."/>
            <person name="Rigling D."/>
            <person name="Barry K."/>
            <person name="Lee J."/>
            <person name="Mihaltcheva S."/>
            <person name="LaButti K."/>
            <person name="Lipzen A."/>
            <person name="Waldron R."/>
            <person name="Moloney N.M."/>
            <person name="Sperisen C."/>
            <person name="Kredics L."/>
            <person name="Vagvoelgyi C."/>
            <person name="Patrignani A."/>
            <person name="Fitzpatrick D."/>
            <person name="Nagy I."/>
            <person name="Doyle S."/>
            <person name="Anderson J.B."/>
            <person name="Grigoriev I.V."/>
            <person name="Gueldener U."/>
            <person name="Muensterkoetter M."/>
            <person name="Nagy L.G."/>
        </authorList>
    </citation>
    <scope>NUCLEOTIDE SEQUENCE [LARGE SCALE GENOMIC DNA]</scope>
    <source>
        <strain evidence="3">Ar21-2</strain>
    </source>
</reference>
<sequence length="234" mass="25718">MCLDKRYKRFGGSQQGQVKDVDVSEGREMKGKSPDATSGHLVTSHTSEVSSERPYLTAAKPNQFGLESVRYCSTVLRTLVSFLLRDKYLRVGYYEPKSPISKVYAFCPNFAKWVILSEFRGALKQRTNSGCFRTIRTSCVIESVVSNIVKARLGGRIRQGEVVMEDIPISEQAEHDGNLEASVDTASLPSGSVCSDAVQPSRTSGSKTSVGVQCSLAPEESTVSMSIPHFWFTD</sequence>